<dbReference type="InterPro" id="IPR027417">
    <property type="entry name" value="P-loop_NTPase"/>
</dbReference>
<evidence type="ECO:0000256" key="8">
    <source>
        <dbReference type="ARBA" id="ARBA00050293"/>
    </source>
</evidence>
<dbReference type="InterPro" id="IPR000795">
    <property type="entry name" value="T_Tr_GTP-bd_dom"/>
</dbReference>
<dbReference type="CDD" id="cd03709">
    <property type="entry name" value="lepA_C"/>
    <property type="match status" value="1"/>
</dbReference>
<feature type="domain" description="Tr-type G" evidence="13">
    <location>
        <begin position="5"/>
        <end position="187"/>
    </location>
</feature>
<dbReference type="Pfam" id="PF00009">
    <property type="entry name" value="GTP_EFTU"/>
    <property type="match status" value="1"/>
</dbReference>
<dbReference type="InterPro" id="IPR038363">
    <property type="entry name" value="LepA_C_sf"/>
</dbReference>
<dbReference type="Pfam" id="PF00679">
    <property type="entry name" value="EFG_C"/>
    <property type="match status" value="1"/>
</dbReference>
<dbReference type="InterPro" id="IPR035654">
    <property type="entry name" value="LepA_IV"/>
</dbReference>
<dbReference type="PROSITE" id="PS00301">
    <property type="entry name" value="G_TR_1"/>
    <property type="match status" value="1"/>
</dbReference>
<comment type="catalytic activity">
    <reaction evidence="8 12">
        <text>GTP + H2O = GDP + phosphate + H(+)</text>
        <dbReference type="Rhea" id="RHEA:19669"/>
        <dbReference type="ChEBI" id="CHEBI:15377"/>
        <dbReference type="ChEBI" id="CHEBI:15378"/>
        <dbReference type="ChEBI" id="CHEBI:37565"/>
        <dbReference type="ChEBI" id="CHEBI:43474"/>
        <dbReference type="ChEBI" id="CHEBI:58189"/>
        <dbReference type="EC" id="3.6.5.n1"/>
    </reaction>
</comment>
<dbReference type="GO" id="GO:0005886">
    <property type="term" value="C:plasma membrane"/>
    <property type="evidence" value="ECO:0007669"/>
    <property type="project" value="UniProtKB-SubCell"/>
</dbReference>
<dbReference type="FunFam" id="3.30.70.2570:FF:000001">
    <property type="entry name" value="Translation factor GUF1, mitochondrial"/>
    <property type="match status" value="1"/>
</dbReference>
<evidence type="ECO:0000256" key="9">
    <source>
        <dbReference type="ARBA" id="ARBA00057626"/>
    </source>
</evidence>
<dbReference type="Proteomes" id="UP000500791">
    <property type="component" value="Chromosome"/>
</dbReference>
<dbReference type="GO" id="GO:0045727">
    <property type="term" value="P:positive regulation of translation"/>
    <property type="evidence" value="ECO:0007669"/>
    <property type="project" value="UniProtKB-UniRule"/>
</dbReference>
<evidence type="ECO:0000313" key="15">
    <source>
        <dbReference type="Proteomes" id="UP000500791"/>
    </source>
</evidence>
<dbReference type="InterPro" id="IPR000640">
    <property type="entry name" value="EFG_V-like"/>
</dbReference>
<dbReference type="EC" id="3.6.5.n1" evidence="11 12"/>
<dbReference type="PANTHER" id="PTHR43512:SF4">
    <property type="entry name" value="TRANSLATION FACTOR GUF1 HOMOLOG, CHLOROPLASTIC"/>
    <property type="match status" value="1"/>
</dbReference>
<keyword evidence="6 12" id="KW-0342">GTP-binding</keyword>
<comment type="similarity">
    <text evidence="1 12">Belongs to the TRAFAC class translation factor GTPase superfamily. Classic translation factor GTPase family. LepA subfamily.</text>
</comment>
<dbReference type="CDD" id="cd01890">
    <property type="entry name" value="LepA"/>
    <property type="match status" value="1"/>
</dbReference>
<dbReference type="Gene3D" id="2.40.30.10">
    <property type="entry name" value="Translation factors"/>
    <property type="match status" value="1"/>
</dbReference>
<dbReference type="GO" id="GO:0043022">
    <property type="term" value="F:ribosome binding"/>
    <property type="evidence" value="ECO:0007669"/>
    <property type="project" value="UniProtKB-UniRule"/>
</dbReference>
<evidence type="ECO:0000256" key="5">
    <source>
        <dbReference type="ARBA" id="ARBA00022917"/>
    </source>
</evidence>
<dbReference type="InterPro" id="IPR031157">
    <property type="entry name" value="G_TR_CS"/>
</dbReference>
<dbReference type="CDD" id="cd16260">
    <property type="entry name" value="EF4_III"/>
    <property type="match status" value="1"/>
</dbReference>
<dbReference type="FunFam" id="3.40.50.300:FF:000078">
    <property type="entry name" value="Elongation factor 4"/>
    <property type="match status" value="1"/>
</dbReference>
<dbReference type="Pfam" id="PF06421">
    <property type="entry name" value="LepA_C"/>
    <property type="match status" value="1"/>
</dbReference>
<dbReference type="FunFam" id="3.30.70.240:FF:000007">
    <property type="entry name" value="Translation factor GUF1, mitochondrial"/>
    <property type="match status" value="1"/>
</dbReference>
<accession>A0A6G7VJZ2</accession>
<dbReference type="GO" id="GO:0097216">
    <property type="term" value="F:guanosine tetraphosphate binding"/>
    <property type="evidence" value="ECO:0007669"/>
    <property type="project" value="UniProtKB-ARBA"/>
</dbReference>
<evidence type="ECO:0000256" key="10">
    <source>
        <dbReference type="ARBA" id="ARBA00061052"/>
    </source>
</evidence>
<dbReference type="Gene3D" id="3.30.70.240">
    <property type="match status" value="1"/>
</dbReference>
<dbReference type="InterPro" id="IPR035647">
    <property type="entry name" value="EFG_III/V"/>
</dbReference>
<comment type="function">
    <text evidence="9 12">Required for accurate and efficient protein synthesis under certain stress conditions. May act as a fidelity factor of the translation reaction, by catalyzing a one-codon backward translocation of tRNAs on improperly translocated ribosomes. Back-translocation proceeds from a post-translocation (POST) complex to a pre-translocation (PRE) complex, thus giving elongation factor G a second chance to translocate the tRNAs correctly. Binds to ribosomes in a GTP-dependent manner.</text>
</comment>
<keyword evidence="2 12" id="KW-1003">Cell membrane</keyword>
<dbReference type="CDD" id="cd03699">
    <property type="entry name" value="EF4_II"/>
    <property type="match status" value="1"/>
</dbReference>
<evidence type="ECO:0000256" key="3">
    <source>
        <dbReference type="ARBA" id="ARBA00022741"/>
    </source>
</evidence>
<dbReference type="Gene3D" id="3.30.70.2570">
    <property type="entry name" value="Elongation factor 4, C-terminal domain"/>
    <property type="match status" value="1"/>
</dbReference>
<dbReference type="InterPro" id="IPR013842">
    <property type="entry name" value="LepA_CTD"/>
</dbReference>
<dbReference type="GO" id="GO:0005525">
    <property type="term" value="F:GTP binding"/>
    <property type="evidence" value="ECO:0007669"/>
    <property type="project" value="UniProtKB-UniRule"/>
</dbReference>
<dbReference type="HAMAP" id="MF_00071">
    <property type="entry name" value="LepA"/>
    <property type="match status" value="1"/>
</dbReference>
<dbReference type="Pfam" id="PF03144">
    <property type="entry name" value="GTP_EFTU_D2"/>
    <property type="match status" value="1"/>
</dbReference>
<protein>
    <recommendedName>
        <fullName evidence="11 12">Elongation factor 4</fullName>
        <shortName evidence="12">EF-4</shortName>
        <ecNumber evidence="11 12">3.6.5.n1</ecNumber>
    </recommendedName>
    <alternativeName>
        <fullName evidence="12">Ribosomal back-translocase LepA</fullName>
    </alternativeName>
</protein>
<dbReference type="PROSITE" id="PS51722">
    <property type="entry name" value="G_TR_2"/>
    <property type="match status" value="1"/>
</dbReference>
<keyword evidence="4 12" id="KW-0378">Hydrolase</keyword>
<dbReference type="GO" id="GO:0003924">
    <property type="term" value="F:GTPase activity"/>
    <property type="evidence" value="ECO:0007669"/>
    <property type="project" value="UniProtKB-UniRule"/>
</dbReference>
<dbReference type="Gene3D" id="3.30.70.870">
    <property type="entry name" value="Elongation Factor G (Translational Gtpase), domain 3"/>
    <property type="match status" value="1"/>
</dbReference>
<dbReference type="AlphaFoldDB" id="A0A6G7VJZ2"/>
<dbReference type="FunFam" id="2.40.30.10:FF:000015">
    <property type="entry name" value="Translation factor GUF1, mitochondrial"/>
    <property type="match status" value="1"/>
</dbReference>
<dbReference type="InterPro" id="IPR005225">
    <property type="entry name" value="Small_GTP-bd"/>
</dbReference>
<evidence type="ECO:0000313" key="14">
    <source>
        <dbReference type="EMBL" id="QIK40168.1"/>
    </source>
</evidence>
<dbReference type="EMBL" id="CP049811">
    <property type="protein sequence ID" value="QIK40168.1"/>
    <property type="molecule type" value="Genomic_DNA"/>
</dbReference>
<dbReference type="SUPFAM" id="SSF52540">
    <property type="entry name" value="P-loop containing nucleoside triphosphate hydrolases"/>
    <property type="match status" value="1"/>
</dbReference>
<keyword evidence="7 12" id="KW-0472">Membrane</keyword>
<feature type="binding site" evidence="12">
    <location>
        <begin position="134"/>
        <end position="137"/>
    </location>
    <ligand>
        <name>GTP</name>
        <dbReference type="ChEBI" id="CHEBI:37565"/>
    </ligand>
</feature>
<evidence type="ECO:0000256" key="1">
    <source>
        <dbReference type="ARBA" id="ARBA00005454"/>
    </source>
</evidence>
<evidence type="ECO:0000256" key="7">
    <source>
        <dbReference type="ARBA" id="ARBA00023136"/>
    </source>
</evidence>
<dbReference type="InterPro" id="IPR004161">
    <property type="entry name" value="EFTu-like_2"/>
</dbReference>
<keyword evidence="5 12" id="KW-0648">Protein biosynthesis</keyword>
<sequence>MTDLSRIRNFSIVAHIDHGKSTLADRLIQSTATVADRDMKAQLLDSMDIERERGITIKAQTVRIDYVAQDGESYVLNLIDTPGHVDFAYEVSRSMRAVEGSLLVVDASQGVEAQTLANVYQAIDADHEIVPVLNKIDLPAAEPDRVKEQIEDVIGIDASEAVMISAKTGIGIPEVLEAIVTRLPAPTGDADAPLKAMLVDSWYDAYLGVVVLVRIIDGKLRKGDRIKFMSNGTIHPVDRVGVFRPGMQATDVLGPGEIGFMTASIKEVRDTSVGDTITTEKKGTETMLPGFAPSIPVVFCGLFPVDSAEFEDLRDAIDKLRLNDASFSSEMETSAALGFGFRCGFLGLLHLEVIRDRLEREYNIELITTAPSVIYHVHMTDGTMIDLHNPADMPDMVKVDRVEEPRIKATILVPDEYLGDVLKLCQDRRGVQLDLTYAGTRAMVVYDLPLNEVVFDFYDRLKSVTKGYASFDYQMTGYQEDQLVKMQVLVNDEPVDALSMMVHRTRADARGRVLCEKLKELIPQHMFKIPIQAAVGGRIIARETISALRKDVTAKCYGGDATRKRKLLDKQKAGKKKMRQFGRVEIPQEAFINALKMDS</sequence>
<evidence type="ECO:0000256" key="2">
    <source>
        <dbReference type="ARBA" id="ARBA00022475"/>
    </source>
</evidence>
<reference evidence="14 15" key="1">
    <citation type="submission" date="2020-03" db="EMBL/GenBank/DDBJ databases">
        <title>Complete genome sequence of Monaibacterium sp. ALG8 with diverse plasmids.</title>
        <authorList>
            <person name="Sun C."/>
        </authorList>
    </citation>
    <scope>NUCLEOTIDE SEQUENCE [LARGE SCALE GENOMIC DNA]</scope>
    <source>
        <strain evidence="14 15">ALG8</strain>
    </source>
</reference>
<evidence type="ECO:0000256" key="6">
    <source>
        <dbReference type="ARBA" id="ARBA00023134"/>
    </source>
</evidence>
<dbReference type="RefSeq" id="WP_166189307.1">
    <property type="nucleotide sequence ID" value="NZ_CP049811.1"/>
</dbReference>
<gene>
    <name evidence="12 14" type="primary">lepA</name>
    <name evidence="14" type="ORF">G8E03_04945</name>
</gene>
<dbReference type="FunFam" id="3.30.70.870:FF:000004">
    <property type="entry name" value="Translation factor GUF1, mitochondrial"/>
    <property type="match status" value="1"/>
</dbReference>
<name>A0A6G7VJZ2_9RHOB</name>
<evidence type="ECO:0000256" key="4">
    <source>
        <dbReference type="ARBA" id="ARBA00022801"/>
    </source>
</evidence>
<dbReference type="PANTHER" id="PTHR43512">
    <property type="entry name" value="TRANSLATION FACTOR GUF1-RELATED"/>
    <property type="match status" value="1"/>
</dbReference>
<keyword evidence="3 12" id="KW-0547">Nucleotide-binding</keyword>
<dbReference type="SMART" id="SM00838">
    <property type="entry name" value="EFG_C"/>
    <property type="match status" value="1"/>
</dbReference>
<proteinExistence type="inferred from homology"/>
<dbReference type="InterPro" id="IPR006297">
    <property type="entry name" value="EF-4"/>
</dbReference>
<dbReference type="Gene3D" id="3.40.50.300">
    <property type="entry name" value="P-loop containing nucleotide triphosphate hydrolases"/>
    <property type="match status" value="1"/>
</dbReference>
<feature type="binding site" evidence="12">
    <location>
        <begin position="17"/>
        <end position="22"/>
    </location>
    <ligand>
        <name>GTP</name>
        <dbReference type="ChEBI" id="CHEBI:37565"/>
    </ligand>
</feature>
<dbReference type="GO" id="GO:0003746">
    <property type="term" value="F:translation elongation factor activity"/>
    <property type="evidence" value="ECO:0007669"/>
    <property type="project" value="UniProtKB-UniRule"/>
</dbReference>
<dbReference type="KEGG" id="mon:G8E03_04945"/>
<evidence type="ECO:0000256" key="12">
    <source>
        <dbReference type="HAMAP-Rule" id="MF_00071"/>
    </source>
</evidence>
<dbReference type="NCBIfam" id="TIGR01393">
    <property type="entry name" value="lepA"/>
    <property type="match status" value="1"/>
</dbReference>
<dbReference type="NCBIfam" id="TIGR00231">
    <property type="entry name" value="small_GTP"/>
    <property type="match status" value="1"/>
</dbReference>
<comment type="similarity">
    <text evidence="10">Belongs to the GTP-binding elongation factor family. LepA subfamily.</text>
</comment>
<evidence type="ECO:0000259" key="13">
    <source>
        <dbReference type="PROSITE" id="PS51722"/>
    </source>
</evidence>
<keyword evidence="15" id="KW-1185">Reference proteome</keyword>
<dbReference type="PRINTS" id="PR00315">
    <property type="entry name" value="ELONGATNFCT"/>
</dbReference>
<comment type="subcellular location">
    <subcellularLocation>
        <location evidence="12">Cell membrane</location>
        <topology evidence="12">Peripheral membrane protein</topology>
        <orientation evidence="12">Cytoplasmic side</orientation>
    </subcellularLocation>
</comment>
<organism evidence="14 15">
    <name type="scientific">Pontivivens nitratireducens</name>
    <dbReference type="NCBI Taxonomy" id="2758038"/>
    <lineage>
        <taxon>Bacteria</taxon>
        <taxon>Pseudomonadati</taxon>
        <taxon>Pseudomonadota</taxon>
        <taxon>Alphaproteobacteria</taxon>
        <taxon>Rhodobacterales</taxon>
        <taxon>Paracoccaceae</taxon>
        <taxon>Pontivivens</taxon>
    </lineage>
</organism>
<keyword evidence="14" id="KW-0251">Elongation factor</keyword>
<dbReference type="SUPFAM" id="SSF54980">
    <property type="entry name" value="EF-G C-terminal domain-like"/>
    <property type="match status" value="2"/>
</dbReference>
<evidence type="ECO:0000256" key="11">
    <source>
        <dbReference type="ARBA" id="ARBA00066744"/>
    </source>
</evidence>